<dbReference type="GO" id="GO:0016020">
    <property type="term" value="C:membrane"/>
    <property type="evidence" value="ECO:0007669"/>
    <property type="project" value="UniProtKB-SubCell"/>
</dbReference>
<dbReference type="PANTHER" id="PTHR12219">
    <property type="entry name" value="NADH-UBIQUINONE OXIDOREDUCTASE"/>
    <property type="match status" value="1"/>
</dbReference>
<keyword evidence="3" id="KW-0679">Respiratory chain</keyword>
<evidence type="ECO:0000313" key="7">
    <source>
        <dbReference type="EMBL" id="MBB3890067.1"/>
    </source>
</evidence>
<dbReference type="PANTHER" id="PTHR12219:SF8">
    <property type="entry name" value="NADH DEHYDROGENASE [UBIQUINONE] IRON-SULFUR PROTEIN 4, MITOCHONDRIAL"/>
    <property type="match status" value="1"/>
</dbReference>
<evidence type="ECO:0000256" key="6">
    <source>
        <dbReference type="ARBA" id="ARBA00023136"/>
    </source>
</evidence>
<evidence type="ECO:0000256" key="2">
    <source>
        <dbReference type="ARBA" id="ARBA00022448"/>
    </source>
</evidence>
<dbReference type="InterPro" id="IPR038532">
    <property type="entry name" value="NDUFS4-like_sf"/>
</dbReference>
<accession>A0A839ZY29</accession>
<keyword evidence="2" id="KW-0813">Transport</keyword>
<dbReference type="EMBL" id="JACIDK010000001">
    <property type="protein sequence ID" value="MBB3890067.1"/>
    <property type="molecule type" value="Genomic_DNA"/>
</dbReference>
<dbReference type="GO" id="GO:0022900">
    <property type="term" value="P:electron transport chain"/>
    <property type="evidence" value="ECO:0007669"/>
    <property type="project" value="InterPro"/>
</dbReference>
<dbReference type="Gene3D" id="3.30.160.190">
    <property type="entry name" value="atu1810 like domain"/>
    <property type="match status" value="1"/>
</dbReference>
<organism evidence="7 8">
    <name type="scientific">Phenylobacterium haematophilum</name>
    <dbReference type="NCBI Taxonomy" id="98513"/>
    <lineage>
        <taxon>Bacteria</taxon>
        <taxon>Pseudomonadati</taxon>
        <taxon>Pseudomonadota</taxon>
        <taxon>Alphaproteobacteria</taxon>
        <taxon>Caulobacterales</taxon>
        <taxon>Caulobacteraceae</taxon>
        <taxon>Phenylobacterium</taxon>
    </lineage>
</organism>
<comment type="caution">
    <text evidence="7">The sequence shown here is derived from an EMBL/GenBank/DDBJ whole genome shotgun (WGS) entry which is preliminary data.</text>
</comment>
<comment type="subcellular location">
    <subcellularLocation>
        <location evidence="1">Membrane</location>
    </subcellularLocation>
</comment>
<evidence type="ECO:0000256" key="4">
    <source>
        <dbReference type="ARBA" id="ARBA00022946"/>
    </source>
</evidence>
<protein>
    <recommendedName>
        <fullName evidence="9">ETC complex I subunit</fullName>
    </recommendedName>
</protein>
<evidence type="ECO:0000256" key="1">
    <source>
        <dbReference type="ARBA" id="ARBA00004370"/>
    </source>
</evidence>
<dbReference type="AlphaFoldDB" id="A0A839ZY29"/>
<dbReference type="Proteomes" id="UP000530564">
    <property type="component" value="Unassembled WGS sequence"/>
</dbReference>
<keyword evidence="4" id="KW-0809">Transit peptide</keyword>
<dbReference type="Pfam" id="PF04800">
    <property type="entry name" value="NDUS4"/>
    <property type="match status" value="1"/>
</dbReference>
<name>A0A839ZY29_9CAUL</name>
<evidence type="ECO:0008006" key="9">
    <source>
        <dbReference type="Google" id="ProtNLM"/>
    </source>
</evidence>
<evidence type="ECO:0000256" key="5">
    <source>
        <dbReference type="ARBA" id="ARBA00022982"/>
    </source>
</evidence>
<keyword evidence="5" id="KW-0249">Electron transport</keyword>
<keyword evidence="8" id="KW-1185">Reference proteome</keyword>
<reference evidence="7 8" key="1">
    <citation type="submission" date="2020-08" db="EMBL/GenBank/DDBJ databases">
        <title>Genomic Encyclopedia of Type Strains, Phase IV (KMG-IV): sequencing the most valuable type-strain genomes for metagenomic binning, comparative biology and taxonomic classification.</title>
        <authorList>
            <person name="Goeker M."/>
        </authorList>
    </citation>
    <scope>NUCLEOTIDE SEQUENCE [LARGE SCALE GENOMIC DNA]</scope>
    <source>
        <strain evidence="7 8">DSM 21793</strain>
    </source>
</reference>
<proteinExistence type="predicted"/>
<evidence type="ECO:0000256" key="3">
    <source>
        <dbReference type="ARBA" id="ARBA00022660"/>
    </source>
</evidence>
<gene>
    <name evidence="7" type="ORF">GGQ61_000764</name>
</gene>
<sequence>MLARIYRPAKNAMQSGKAKTKDWVLEFEPDSARRSDPLMGWTLTSDMNGQIRLSFETSEEAVAYAQAHGIPFQITEPKAPKRILKAYADNFAYNRKQSWTH</sequence>
<keyword evidence="6" id="KW-0472">Membrane</keyword>
<dbReference type="RefSeq" id="WP_183769938.1">
    <property type="nucleotide sequence ID" value="NZ_JACIDK010000001.1"/>
</dbReference>
<dbReference type="InterPro" id="IPR006885">
    <property type="entry name" value="NADH_UbQ_FeS_4_mit-like"/>
</dbReference>
<evidence type="ECO:0000313" key="8">
    <source>
        <dbReference type="Proteomes" id="UP000530564"/>
    </source>
</evidence>